<dbReference type="GO" id="GO:0005886">
    <property type="term" value="C:plasma membrane"/>
    <property type="evidence" value="ECO:0007669"/>
    <property type="project" value="TreeGrafter"/>
</dbReference>
<keyword evidence="4 6" id="KW-1133">Transmembrane helix</keyword>
<sequence length="277" mass="29165">MSSSPSANDKAQSLHRGEMEHIQPAMSVPISPELFEQLYLQPQNNVKGDLRKTFGNPTPIALAGFLLCATPASMALLGWQGAGGFVAAANVGAYFGIGGVLSVLGGVGEWILGNTFPATIFLTFGGFWLAFGTTIIPGSGAYSTYSTTGTAADGLTEPAFYSTFAFFLVAMGILCTIYAVAGIRTNVALFVILILLIPTFGCLSTSFFAVGQGKPDLALKCQHAGAALLLTISLIGWYMFTSMLLLSVDFPIMLPLGDLSTIIRGRSETNRGTTKHV</sequence>
<evidence type="ECO:0000256" key="2">
    <source>
        <dbReference type="ARBA" id="ARBA00005587"/>
    </source>
</evidence>
<feature type="transmembrane region" description="Helical" evidence="6">
    <location>
        <begin position="187"/>
        <end position="211"/>
    </location>
</feature>
<accession>A0A9P7GYQ9</accession>
<evidence type="ECO:0000256" key="3">
    <source>
        <dbReference type="ARBA" id="ARBA00022692"/>
    </source>
</evidence>
<dbReference type="InterPro" id="IPR051633">
    <property type="entry name" value="AceTr"/>
</dbReference>
<dbReference type="PANTHER" id="PTHR31123:SF4">
    <property type="entry name" value="PROTEIN ALCS"/>
    <property type="match status" value="1"/>
</dbReference>
<keyword evidence="3 6" id="KW-0812">Transmembrane</keyword>
<dbReference type="AlphaFoldDB" id="A0A9P7GYQ9"/>
<dbReference type="EMBL" id="JAGPUO010000016">
    <property type="protein sequence ID" value="KAG5657890.1"/>
    <property type="molecule type" value="Genomic_DNA"/>
</dbReference>
<evidence type="ECO:0008006" key="9">
    <source>
        <dbReference type="Google" id="ProtNLM"/>
    </source>
</evidence>
<feature type="transmembrane region" description="Helical" evidence="6">
    <location>
        <begin position="223"/>
        <end position="246"/>
    </location>
</feature>
<dbReference type="Proteomes" id="UP000782241">
    <property type="component" value="Unassembled WGS sequence"/>
</dbReference>
<feature type="transmembrane region" description="Helical" evidence="6">
    <location>
        <begin position="91"/>
        <end position="112"/>
    </location>
</feature>
<gene>
    <name evidence="7" type="ORF">KAF25_007923</name>
</gene>
<proteinExistence type="inferred from homology"/>
<name>A0A9P7GYQ9_9HYPO</name>
<evidence type="ECO:0000256" key="1">
    <source>
        <dbReference type="ARBA" id="ARBA00004141"/>
    </source>
</evidence>
<dbReference type="InterPro" id="IPR000791">
    <property type="entry name" value="Gpr1/Fun34/SatP-like"/>
</dbReference>
<dbReference type="Pfam" id="PF01184">
    <property type="entry name" value="Gpr1_Fun34_YaaH"/>
    <property type="match status" value="1"/>
</dbReference>
<evidence type="ECO:0000256" key="4">
    <source>
        <dbReference type="ARBA" id="ARBA00022989"/>
    </source>
</evidence>
<feature type="transmembrane region" description="Helical" evidence="6">
    <location>
        <begin position="159"/>
        <end position="180"/>
    </location>
</feature>
<feature type="transmembrane region" description="Helical" evidence="6">
    <location>
        <begin position="119"/>
        <end position="139"/>
    </location>
</feature>
<comment type="subcellular location">
    <subcellularLocation>
        <location evidence="1">Membrane</location>
        <topology evidence="1">Multi-pass membrane protein</topology>
    </subcellularLocation>
</comment>
<reference evidence="7" key="1">
    <citation type="submission" date="2021-04" db="EMBL/GenBank/DDBJ databases">
        <title>Draft genome of Fusarium avenaceum strain F156N33, isolated from an atmospheric sample in Virginia.</title>
        <authorList>
            <person name="Yang S."/>
            <person name="Vinatzer B.A."/>
            <person name="Coleman J."/>
        </authorList>
    </citation>
    <scope>NUCLEOTIDE SEQUENCE</scope>
    <source>
        <strain evidence="7">F156N33</strain>
    </source>
</reference>
<evidence type="ECO:0000256" key="6">
    <source>
        <dbReference type="SAM" id="Phobius"/>
    </source>
</evidence>
<organism evidence="7 8">
    <name type="scientific">Fusarium avenaceum</name>
    <dbReference type="NCBI Taxonomy" id="40199"/>
    <lineage>
        <taxon>Eukaryota</taxon>
        <taxon>Fungi</taxon>
        <taxon>Dikarya</taxon>
        <taxon>Ascomycota</taxon>
        <taxon>Pezizomycotina</taxon>
        <taxon>Sordariomycetes</taxon>
        <taxon>Hypocreomycetidae</taxon>
        <taxon>Hypocreales</taxon>
        <taxon>Nectriaceae</taxon>
        <taxon>Fusarium</taxon>
        <taxon>Fusarium tricinctum species complex</taxon>
    </lineage>
</organism>
<keyword evidence="8" id="KW-1185">Reference proteome</keyword>
<protein>
    <recommendedName>
        <fullName evidence="9">GPR1/FUN34/YaaH-class plasma membrane protein</fullName>
    </recommendedName>
</protein>
<evidence type="ECO:0000256" key="5">
    <source>
        <dbReference type="ARBA" id="ARBA00023136"/>
    </source>
</evidence>
<dbReference type="GO" id="GO:0015123">
    <property type="term" value="F:acetate transmembrane transporter activity"/>
    <property type="evidence" value="ECO:0007669"/>
    <property type="project" value="TreeGrafter"/>
</dbReference>
<dbReference type="PANTHER" id="PTHR31123">
    <property type="entry name" value="ACCUMULATION OF DYADS PROTEIN 2-RELATED"/>
    <property type="match status" value="1"/>
</dbReference>
<feature type="transmembrane region" description="Helical" evidence="6">
    <location>
        <begin position="60"/>
        <end position="79"/>
    </location>
</feature>
<keyword evidence="5 6" id="KW-0472">Membrane</keyword>
<comment type="caution">
    <text evidence="7">The sequence shown here is derived from an EMBL/GenBank/DDBJ whole genome shotgun (WGS) entry which is preliminary data.</text>
</comment>
<evidence type="ECO:0000313" key="8">
    <source>
        <dbReference type="Proteomes" id="UP000782241"/>
    </source>
</evidence>
<evidence type="ECO:0000313" key="7">
    <source>
        <dbReference type="EMBL" id="KAG5657890.1"/>
    </source>
</evidence>
<comment type="similarity">
    <text evidence="2">Belongs to the acetate uptake transporter (AceTr) (TC 2.A.96) family.</text>
</comment>